<dbReference type="InterPro" id="IPR027417">
    <property type="entry name" value="P-loop_NTPase"/>
</dbReference>
<evidence type="ECO:0000313" key="5">
    <source>
        <dbReference type="EMBL" id="OGD87236.1"/>
    </source>
</evidence>
<dbReference type="Gene3D" id="3.30.300.160">
    <property type="entry name" value="Type II secretion system, protein E, N-terminal domain"/>
    <property type="match status" value="1"/>
</dbReference>
<protein>
    <recommendedName>
        <fullName evidence="4">AAA+ ATPase domain-containing protein</fullName>
    </recommendedName>
</protein>
<dbReference type="GO" id="GO:0005524">
    <property type="term" value="F:ATP binding"/>
    <property type="evidence" value="ECO:0007669"/>
    <property type="project" value="UniProtKB-KW"/>
</dbReference>
<dbReference type="PANTHER" id="PTHR30258">
    <property type="entry name" value="TYPE II SECRETION SYSTEM PROTEIN GSPE-RELATED"/>
    <property type="match status" value="1"/>
</dbReference>
<evidence type="ECO:0000256" key="1">
    <source>
        <dbReference type="ARBA" id="ARBA00006611"/>
    </source>
</evidence>
<dbReference type="SUPFAM" id="SSF52540">
    <property type="entry name" value="P-loop containing nucleoside triphosphate hydrolases"/>
    <property type="match status" value="1"/>
</dbReference>
<dbReference type="InterPro" id="IPR001482">
    <property type="entry name" value="T2SS/T4SS_dom"/>
</dbReference>
<dbReference type="InterPro" id="IPR037257">
    <property type="entry name" value="T2SS_E_N_sf"/>
</dbReference>
<evidence type="ECO:0000256" key="2">
    <source>
        <dbReference type="ARBA" id="ARBA00022741"/>
    </source>
</evidence>
<keyword evidence="3" id="KW-0067">ATP-binding</keyword>
<proteinExistence type="inferred from homology"/>
<evidence type="ECO:0000256" key="3">
    <source>
        <dbReference type="ARBA" id="ARBA00022840"/>
    </source>
</evidence>
<dbReference type="Gene3D" id="3.40.50.300">
    <property type="entry name" value="P-loop containing nucleotide triphosphate hydrolases"/>
    <property type="match status" value="1"/>
</dbReference>
<dbReference type="AlphaFoldDB" id="A0A1F5G5T8"/>
<dbReference type="SUPFAM" id="SSF160246">
    <property type="entry name" value="EspE N-terminal domain-like"/>
    <property type="match status" value="1"/>
</dbReference>
<dbReference type="Pfam" id="PF05157">
    <property type="entry name" value="MshEN"/>
    <property type="match status" value="1"/>
</dbReference>
<dbReference type="Gene3D" id="3.30.450.90">
    <property type="match status" value="1"/>
</dbReference>
<dbReference type="FunFam" id="3.30.300.160:FF:000002">
    <property type="entry name" value="Type II secretion system protein E"/>
    <property type="match status" value="1"/>
</dbReference>
<dbReference type="Proteomes" id="UP000179102">
    <property type="component" value="Unassembled WGS sequence"/>
</dbReference>
<feature type="domain" description="AAA+ ATPase" evidence="4">
    <location>
        <begin position="306"/>
        <end position="427"/>
    </location>
</feature>
<sequence>MEDVLASKGFLTSQQLTFIKNESKRRQEPPEKILSQMGWVTPEALTAAKADVIGVPYMDPSTQPISPEVLAFLPEEVAKRFVVIPIGKEGDTLSVAMVDPLDLQILEFIEKKSGYAVRPYIATADSINRAIAEQYTRGLSFEVGEALKEASSGLAAPISGPESITGVLGEAPVARIVSTLLEYGIKVRASDIHIEPLENETRIRYRIDGILHEKLILPRRIHDAIVSRIKILGNMKIDEKRLPQDARFNFKAGQEDIDLRLSTMPTAYGEKVVMRLLKKSGGVPTLPELGLRGMALKHLEENIARPHGIILITGPTGSGKTTTLYSILSKLNSTRVNIVTLEDPIEYQIAGVNQVQINQQAGLTFASGLRSFLRQDPNIIMVGEIRDNETSELAIQASLTGHLVFSTLHTNNAAGALPRLLDMQAEPYLIASTVTCVVGQRVVRKICPTCKTAKVASSEVLDSMKKLLGNLYNFERGRVSLYVGRGCRECNNTGYLGRVGIFEVLVVSVTVSQLILSHATSQDIEKQSIKEGMITMKQDGFLKVLEGTTSIEEVLRVAEE</sequence>
<evidence type="ECO:0000313" key="6">
    <source>
        <dbReference type="Proteomes" id="UP000179102"/>
    </source>
</evidence>
<gene>
    <name evidence="5" type="ORF">A2870_03620</name>
</gene>
<comment type="caution">
    <text evidence="5">The sequence shown here is derived from an EMBL/GenBank/DDBJ whole genome shotgun (WGS) entry which is preliminary data.</text>
</comment>
<dbReference type="STRING" id="1797711.A2870_03620"/>
<dbReference type="FunFam" id="3.40.50.300:FF:000398">
    <property type="entry name" value="Type IV pilus assembly ATPase PilB"/>
    <property type="match status" value="1"/>
</dbReference>
<reference evidence="5 6" key="1">
    <citation type="journal article" date="2016" name="Nat. Commun.">
        <title>Thousands of microbial genomes shed light on interconnected biogeochemical processes in an aquifer system.</title>
        <authorList>
            <person name="Anantharaman K."/>
            <person name="Brown C.T."/>
            <person name="Hug L.A."/>
            <person name="Sharon I."/>
            <person name="Castelle C.J."/>
            <person name="Probst A.J."/>
            <person name="Thomas B.C."/>
            <person name="Singh A."/>
            <person name="Wilkins M.J."/>
            <person name="Karaoz U."/>
            <person name="Brodie E.L."/>
            <person name="Williams K.H."/>
            <person name="Hubbard S.S."/>
            <person name="Banfield J.F."/>
        </authorList>
    </citation>
    <scope>NUCLEOTIDE SEQUENCE [LARGE SCALE GENOMIC DNA]</scope>
</reference>
<dbReference type="PANTHER" id="PTHR30258:SF1">
    <property type="entry name" value="PROTEIN TRANSPORT PROTEIN HOFB HOMOLOG"/>
    <property type="match status" value="1"/>
</dbReference>
<dbReference type="InterPro" id="IPR003593">
    <property type="entry name" value="AAA+_ATPase"/>
</dbReference>
<dbReference type="EMBL" id="MFAZ01000018">
    <property type="protein sequence ID" value="OGD87236.1"/>
    <property type="molecule type" value="Genomic_DNA"/>
</dbReference>
<dbReference type="GO" id="GO:0005886">
    <property type="term" value="C:plasma membrane"/>
    <property type="evidence" value="ECO:0007669"/>
    <property type="project" value="TreeGrafter"/>
</dbReference>
<accession>A0A1F5G5T8</accession>
<evidence type="ECO:0000259" key="4">
    <source>
        <dbReference type="SMART" id="SM00382"/>
    </source>
</evidence>
<dbReference type="SMART" id="SM00382">
    <property type="entry name" value="AAA"/>
    <property type="match status" value="1"/>
</dbReference>
<dbReference type="CDD" id="cd01129">
    <property type="entry name" value="PulE-GspE-like"/>
    <property type="match status" value="1"/>
</dbReference>
<keyword evidence="2" id="KW-0547">Nucleotide-binding</keyword>
<comment type="similarity">
    <text evidence="1">Belongs to the GSP E family.</text>
</comment>
<dbReference type="Pfam" id="PF00437">
    <property type="entry name" value="T2SSE"/>
    <property type="match status" value="1"/>
</dbReference>
<organism evidence="5 6">
    <name type="scientific">Candidatus Curtissbacteria bacterium RIFCSPHIGHO2_01_FULL_41_11</name>
    <dbReference type="NCBI Taxonomy" id="1797711"/>
    <lineage>
        <taxon>Bacteria</taxon>
        <taxon>Candidatus Curtissiibacteriota</taxon>
    </lineage>
</organism>
<dbReference type="InterPro" id="IPR007831">
    <property type="entry name" value="T2SS_GspE_N"/>
</dbReference>
<dbReference type="GO" id="GO:0016887">
    <property type="term" value="F:ATP hydrolysis activity"/>
    <property type="evidence" value="ECO:0007669"/>
    <property type="project" value="TreeGrafter"/>
</dbReference>
<name>A0A1F5G5T8_9BACT</name>